<dbReference type="GO" id="GO:0005899">
    <property type="term" value="C:insulin receptor complex"/>
    <property type="evidence" value="ECO:0007669"/>
    <property type="project" value="TreeGrafter"/>
</dbReference>
<comment type="caution">
    <text evidence="21">The sequence shown here is derived from an EMBL/GenBank/DDBJ whole genome shotgun (WGS) entry which is preliminary data.</text>
</comment>
<evidence type="ECO:0000256" key="8">
    <source>
        <dbReference type="ARBA" id="ARBA00022741"/>
    </source>
</evidence>
<keyword evidence="14 21" id="KW-0675">Receptor</keyword>
<keyword evidence="4" id="KW-0808">Transferase</keyword>
<dbReference type="InterPro" id="IPR013783">
    <property type="entry name" value="Ig-like_fold"/>
</dbReference>
<dbReference type="GO" id="GO:0030424">
    <property type="term" value="C:axon"/>
    <property type="evidence" value="ECO:0007669"/>
    <property type="project" value="TreeGrafter"/>
</dbReference>
<keyword evidence="10 17" id="KW-0067">ATP-binding</keyword>
<dbReference type="GO" id="GO:0005009">
    <property type="term" value="F:insulin receptor activity"/>
    <property type="evidence" value="ECO:0007669"/>
    <property type="project" value="TreeGrafter"/>
</dbReference>
<keyword evidence="6" id="KW-0732">Signal</keyword>
<dbReference type="GO" id="GO:0043410">
    <property type="term" value="P:positive regulation of MAPK cascade"/>
    <property type="evidence" value="ECO:0007669"/>
    <property type="project" value="TreeGrafter"/>
</dbReference>
<evidence type="ECO:0000256" key="7">
    <source>
        <dbReference type="ARBA" id="ARBA00022737"/>
    </source>
</evidence>
<evidence type="ECO:0000256" key="6">
    <source>
        <dbReference type="ARBA" id="ARBA00022729"/>
    </source>
</evidence>
<evidence type="ECO:0000256" key="1">
    <source>
        <dbReference type="ARBA" id="ARBA00004479"/>
    </source>
</evidence>
<dbReference type="CDD" id="cd00063">
    <property type="entry name" value="FN3"/>
    <property type="match status" value="1"/>
</dbReference>
<dbReference type="InterPro" id="IPR003961">
    <property type="entry name" value="FN3_dom"/>
</dbReference>
<dbReference type="InterPro" id="IPR017441">
    <property type="entry name" value="Protein_kinase_ATP_BS"/>
</dbReference>
<feature type="domain" description="Protein kinase" evidence="19">
    <location>
        <begin position="220"/>
        <end position="330"/>
    </location>
</feature>
<dbReference type="InterPro" id="IPR020635">
    <property type="entry name" value="Tyr_kinase_cat_dom"/>
</dbReference>
<comment type="subcellular location">
    <subcellularLocation>
        <location evidence="1">Membrane</location>
        <topology evidence="1">Single-pass type I membrane protein</topology>
    </subcellularLocation>
</comment>
<dbReference type="PROSITE" id="PS50011">
    <property type="entry name" value="PROTEIN_KINASE_DOM"/>
    <property type="match status" value="1"/>
</dbReference>
<dbReference type="InterPro" id="IPR001245">
    <property type="entry name" value="Ser-Thr/Tyr_kinase_cat_dom"/>
</dbReference>
<feature type="domain" description="Fibronectin type-III" evidence="20">
    <location>
        <begin position="53"/>
        <end position="151"/>
    </location>
</feature>
<evidence type="ECO:0000256" key="13">
    <source>
        <dbReference type="ARBA" id="ARBA00023137"/>
    </source>
</evidence>
<keyword evidence="11 18" id="KW-1133">Transmembrane helix</keyword>
<dbReference type="PROSITE" id="PS50853">
    <property type="entry name" value="FN3"/>
    <property type="match status" value="1"/>
</dbReference>
<dbReference type="EC" id="2.7.10.1" evidence="2"/>
<evidence type="ECO:0000256" key="4">
    <source>
        <dbReference type="ARBA" id="ARBA00022679"/>
    </source>
</evidence>
<evidence type="ECO:0000256" key="10">
    <source>
        <dbReference type="ARBA" id="ARBA00022840"/>
    </source>
</evidence>
<evidence type="ECO:0000313" key="22">
    <source>
        <dbReference type="Proteomes" id="UP001054945"/>
    </source>
</evidence>
<keyword evidence="22" id="KW-1185">Reference proteome</keyword>
<keyword evidence="13" id="KW-0829">Tyrosine-protein kinase</keyword>
<dbReference type="Proteomes" id="UP001054945">
    <property type="component" value="Unassembled WGS sequence"/>
</dbReference>
<proteinExistence type="predicted"/>
<evidence type="ECO:0000256" key="11">
    <source>
        <dbReference type="ARBA" id="ARBA00022989"/>
    </source>
</evidence>
<dbReference type="InterPro" id="IPR050122">
    <property type="entry name" value="RTK"/>
</dbReference>
<evidence type="ECO:0000256" key="16">
    <source>
        <dbReference type="ARBA" id="ARBA00051243"/>
    </source>
</evidence>
<dbReference type="AlphaFoldDB" id="A0AAV4UGI4"/>
<evidence type="ECO:0000256" key="15">
    <source>
        <dbReference type="ARBA" id="ARBA00023180"/>
    </source>
</evidence>
<evidence type="ECO:0000313" key="21">
    <source>
        <dbReference type="EMBL" id="GIY56893.1"/>
    </source>
</evidence>
<sequence>MFLAVKSLHHFTEYTIEVRACQNKDELDDEPCSSQSITTVRTFPLGGADDIDVSSIVINNENLTSGILFVKWDEPKDYNGLIVNYHIEIRLAEATEYKPLPVCITQMEYQKRMGYSFYDLLPGNYSLRLRATSLAGNGNWTSPVYFIIPDTRGGIRSEILAFMVVAVIIVCIIILGAAFYVYYRKKYLNDIPTMLYASVNPEYMSAVYEPDEWEVPREKIKLLQELGQGSFGMVYKGEYETGDKHVLKCAVKTVNESASLRERIEFLQEASVMKAFNCHHVVKLLGVVSKGHPTLVIMELMGKGDLKAYLRSRRPDNEDNIGNHPYHHQH</sequence>
<dbReference type="SUPFAM" id="SSF49265">
    <property type="entry name" value="Fibronectin type III"/>
    <property type="match status" value="1"/>
</dbReference>
<protein>
    <recommendedName>
        <fullName evidence="2">receptor protein-tyrosine kinase</fullName>
        <ecNumber evidence="2">2.7.10.1</ecNumber>
    </recommendedName>
</protein>
<dbReference type="PANTHER" id="PTHR24416">
    <property type="entry name" value="TYROSINE-PROTEIN KINASE RECEPTOR"/>
    <property type="match status" value="1"/>
</dbReference>
<keyword evidence="12 18" id="KW-0472">Membrane</keyword>
<evidence type="ECO:0000256" key="9">
    <source>
        <dbReference type="ARBA" id="ARBA00022777"/>
    </source>
</evidence>
<evidence type="ECO:0000256" key="12">
    <source>
        <dbReference type="ARBA" id="ARBA00023136"/>
    </source>
</evidence>
<keyword evidence="3" id="KW-0597">Phosphoprotein</keyword>
<name>A0AAV4UGI4_CAEEX</name>
<feature type="binding site" evidence="17">
    <location>
        <position position="252"/>
    </location>
    <ligand>
        <name>ATP</name>
        <dbReference type="ChEBI" id="CHEBI:30616"/>
    </ligand>
</feature>
<dbReference type="Pfam" id="PF07714">
    <property type="entry name" value="PK_Tyr_Ser-Thr"/>
    <property type="match status" value="1"/>
</dbReference>
<dbReference type="GO" id="GO:0042593">
    <property type="term" value="P:glucose homeostasis"/>
    <property type="evidence" value="ECO:0007669"/>
    <property type="project" value="TreeGrafter"/>
</dbReference>
<dbReference type="FunFam" id="3.30.200.20:FF:000026">
    <property type="entry name" value="Tyrosine-protein kinase receptor"/>
    <property type="match status" value="1"/>
</dbReference>
<evidence type="ECO:0000259" key="20">
    <source>
        <dbReference type="PROSITE" id="PS50853"/>
    </source>
</evidence>
<organism evidence="21 22">
    <name type="scientific">Caerostris extrusa</name>
    <name type="common">Bark spider</name>
    <name type="synonym">Caerostris bankana</name>
    <dbReference type="NCBI Taxonomy" id="172846"/>
    <lineage>
        <taxon>Eukaryota</taxon>
        <taxon>Metazoa</taxon>
        <taxon>Ecdysozoa</taxon>
        <taxon>Arthropoda</taxon>
        <taxon>Chelicerata</taxon>
        <taxon>Arachnida</taxon>
        <taxon>Araneae</taxon>
        <taxon>Araneomorphae</taxon>
        <taxon>Entelegynae</taxon>
        <taxon>Araneoidea</taxon>
        <taxon>Araneidae</taxon>
        <taxon>Caerostris</taxon>
    </lineage>
</organism>
<feature type="transmembrane region" description="Helical" evidence="18">
    <location>
        <begin position="159"/>
        <end position="183"/>
    </location>
</feature>
<keyword evidence="15" id="KW-0325">Glycoprotein</keyword>
<dbReference type="PANTHER" id="PTHR24416:SF525">
    <property type="entry name" value="INSULIN-LIKE RECEPTOR"/>
    <property type="match status" value="1"/>
</dbReference>
<dbReference type="Gene3D" id="2.60.40.10">
    <property type="entry name" value="Immunoglobulins"/>
    <property type="match status" value="2"/>
</dbReference>
<accession>A0AAV4UGI4</accession>
<dbReference type="InterPro" id="IPR036116">
    <property type="entry name" value="FN3_sf"/>
</dbReference>
<evidence type="ECO:0000256" key="5">
    <source>
        <dbReference type="ARBA" id="ARBA00022692"/>
    </source>
</evidence>
<dbReference type="InterPro" id="IPR011009">
    <property type="entry name" value="Kinase-like_dom_sf"/>
</dbReference>
<dbReference type="GO" id="GO:0043560">
    <property type="term" value="F:insulin receptor substrate binding"/>
    <property type="evidence" value="ECO:0007669"/>
    <property type="project" value="TreeGrafter"/>
</dbReference>
<reference evidence="21 22" key="1">
    <citation type="submission" date="2021-06" db="EMBL/GenBank/DDBJ databases">
        <title>Caerostris extrusa draft genome.</title>
        <authorList>
            <person name="Kono N."/>
            <person name="Arakawa K."/>
        </authorList>
    </citation>
    <scope>NUCLEOTIDE SEQUENCE [LARGE SCALE GENOMIC DNA]</scope>
</reference>
<dbReference type="InterPro" id="IPR000719">
    <property type="entry name" value="Prot_kinase_dom"/>
</dbReference>
<evidence type="ECO:0000256" key="14">
    <source>
        <dbReference type="ARBA" id="ARBA00023170"/>
    </source>
</evidence>
<evidence type="ECO:0000256" key="18">
    <source>
        <dbReference type="SAM" id="Phobius"/>
    </source>
</evidence>
<evidence type="ECO:0000259" key="19">
    <source>
        <dbReference type="PROSITE" id="PS50011"/>
    </source>
</evidence>
<evidence type="ECO:0000256" key="2">
    <source>
        <dbReference type="ARBA" id="ARBA00011902"/>
    </source>
</evidence>
<comment type="catalytic activity">
    <reaction evidence="16">
        <text>L-tyrosyl-[protein] + ATP = O-phospho-L-tyrosyl-[protein] + ADP + H(+)</text>
        <dbReference type="Rhea" id="RHEA:10596"/>
        <dbReference type="Rhea" id="RHEA-COMP:10136"/>
        <dbReference type="Rhea" id="RHEA-COMP:20101"/>
        <dbReference type="ChEBI" id="CHEBI:15378"/>
        <dbReference type="ChEBI" id="CHEBI:30616"/>
        <dbReference type="ChEBI" id="CHEBI:46858"/>
        <dbReference type="ChEBI" id="CHEBI:61978"/>
        <dbReference type="ChEBI" id="CHEBI:456216"/>
        <dbReference type="EC" id="2.7.10.1"/>
    </reaction>
</comment>
<keyword evidence="8 17" id="KW-0547">Nucleotide-binding</keyword>
<dbReference type="PROSITE" id="PS00107">
    <property type="entry name" value="PROTEIN_KINASE_ATP"/>
    <property type="match status" value="1"/>
</dbReference>
<evidence type="ECO:0000256" key="3">
    <source>
        <dbReference type="ARBA" id="ARBA00022553"/>
    </source>
</evidence>
<dbReference type="SMART" id="SM00219">
    <property type="entry name" value="TyrKc"/>
    <property type="match status" value="1"/>
</dbReference>
<keyword evidence="5 18" id="KW-0812">Transmembrane</keyword>
<dbReference type="Gene3D" id="3.30.200.20">
    <property type="entry name" value="Phosphorylase Kinase, domain 1"/>
    <property type="match status" value="1"/>
</dbReference>
<dbReference type="GO" id="GO:0005524">
    <property type="term" value="F:ATP binding"/>
    <property type="evidence" value="ECO:0007669"/>
    <property type="project" value="UniProtKB-UniRule"/>
</dbReference>
<evidence type="ECO:0000256" key="17">
    <source>
        <dbReference type="PROSITE-ProRule" id="PRU10141"/>
    </source>
</evidence>
<keyword evidence="7" id="KW-0677">Repeat</keyword>
<dbReference type="SUPFAM" id="SSF56112">
    <property type="entry name" value="Protein kinase-like (PK-like)"/>
    <property type="match status" value="1"/>
</dbReference>
<keyword evidence="9" id="KW-0418">Kinase</keyword>
<dbReference type="EMBL" id="BPLR01012823">
    <property type="protein sequence ID" value="GIY56893.1"/>
    <property type="molecule type" value="Genomic_DNA"/>
</dbReference>
<dbReference type="GO" id="GO:0051897">
    <property type="term" value="P:positive regulation of phosphatidylinositol 3-kinase/protein kinase B signal transduction"/>
    <property type="evidence" value="ECO:0007669"/>
    <property type="project" value="TreeGrafter"/>
</dbReference>
<gene>
    <name evidence="21" type="primary">insr</name>
    <name evidence="21" type="ORF">CEXT_309861</name>
</gene>